<keyword evidence="8" id="KW-1185">Reference proteome</keyword>
<keyword evidence="4" id="KW-0862">Zinc</keyword>
<evidence type="ECO:0000256" key="4">
    <source>
        <dbReference type="ARBA" id="ARBA00022833"/>
    </source>
</evidence>
<dbReference type="PANTHER" id="PTHR10127:SF850">
    <property type="entry name" value="METALLOENDOPEPTIDASE"/>
    <property type="match status" value="1"/>
</dbReference>
<evidence type="ECO:0000259" key="6">
    <source>
        <dbReference type="SMART" id="SM00235"/>
    </source>
</evidence>
<dbReference type="OrthoDB" id="291007at2759"/>
<reference evidence="7 8" key="1">
    <citation type="journal article" date="2018" name="Mol. Biol. Evol.">
        <title>Broad Genomic Sampling Reveals a Smut Pathogenic Ancestry of the Fungal Clade Ustilaginomycotina.</title>
        <authorList>
            <person name="Kijpornyongpan T."/>
            <person name="Mondo S.J."/>
            <person name="Barry K."/>
            <person name="Sandor L."/>
            <person name="Lee J."/>
            <person name="Lipzen A."/>
            <person name="Pangilinan J."/>
            <person name="LaButti K."/>
            <person name="Hainaut M."/>
            <person name="Henrissat B."/>
            <person name="Grigoriev I.V."/>
            <person name="Spatafora J.W."/>
            <person name="Aime M.C."/>
        </authorList>
    </citation>
    <scope>NUCLEOTIDE SEQUENCE [LARGE SCALE GENOMIC DNA]</scope>
    <source>
        <strain evidence="7 8">MCA 5214</strain>
    </source>
</reference>
<dbReference type="Proteomes" id="UP000245884">
    <property type="component" value="Unassembled WGS sequence"/>
</dbReference>
<dbReference type="GO" id="GO:0004222">
    <property type="term" value="F:metalloendopeptidase activity"/>
    <property type="evidence" value="ECO:0007669"/>
    <property type="project" value="InterPro"/>
</dbReference>
<feature type="domain" description="Peptidase metallopeptidase" evidence="6">
    <location>
        <begin position="83"/>
        <end position="238"/>
    </location>
</feature>
<evidence type="ECO:0000256" key="5">
    <source>
        <dbReference type="SAM" id="MobiDB-lite"/>
    </source>
</evidence>
<protein>
    <recommendedName>
        <fullName evidence="6">Peptidase metallopeptidase domain-containing protein</fullName>
    </recommendedName>
</protein>
<dbReference type="Pfam" id="PF00413">
    <property type="entry name" value="Peptidase_M10"/>
    <property type="match status" value="1"/>
</dbReference>
<keyword evidence="3" id="KW-0378">Hydrolase</keyword>
<sequence>MNSILASNASTTPRYAANDNAQPAPAVDPDMDPSWSTEYKARKVAGGTTCLYRGVTPSHPPRADGIAMGIALPGREEAVLVKPELMWDSPMQFTYAFIPDPDELIKPQDDQRAKVKEYVQEWALYANVSFVEVSDPAKALVRIAFGKKGSWSYVGRKIEQITDVTKPTMNLGWIKPFKVGPGEAELERAVILHEWGHTLGLLHEHESPAHDSHAVNKKAAYDYYGAPPNNWTHEMVDQQVLAFYDLSAVSNFSRVDIHSIMHYPQTKAITGLPYDIPYQTELSDWDRAYMILNYPRASYPDDNGGWDIERALKAAELPSDVCNAVRNAVQAEKQPNGEIRPEKIRNILSDYTQKAFAGYLDQQRGVLPKTSPANTETVKLVSMAEAVKQTMCGTQMGQDNQEALPALVNGAERMAVIMAQTLRPIPPMGKPLELSYRVLGSNSTDLPSKRQLDLVIQSLARWSRPANVNFTQASPLTSPDDVDLIVAFVPSNDPKASNFCRASGWAADKKLRLQRRGNAARNLKELFPEWKSHFPNGDVDIILRHCPPDDSGLTEEEREIRNRVNLRSITHELGHALGLHHEQIGVYSSLIRKPEVHTNDLISTKYDFGSLMDARNQSLATGVNQEMVDLVGLGSVPVKSLPPQFRRLAIAYDLSPYDTANIALLYPGPRLLEPAQVGNGTLLEAYLSSLSLDVKGSAAKNALKKAHDGDWEGVRQQYLTMLRDQEADLMPKLKALVAKLNLLGPEHSLIGEPERGGQQPVAQSTARAKDPGDLADILYTKLSGVFKTSGDQYLALQLPARYLDKNTFSYKTDGIYSQFLKPTVVNEAEFRLTDQLYDVGKFVGGPNGKSLSTTYEAVINNLVPRSTNKDIAKEREKYRAFLLREAPDQAQYFVNDTLVKQSGASAAASKSGSSDATGVRIIRESDDPIAAAAAAFGPDVLDQLQGAKTPARGRLTDSGAPSGASAAARSLEQSLVASRAAQPRKMTLIETSNYLYSEYANDKTRWELGRDDMVRKAIRDSKNDPEALNDVTRRLAHISQAVNSRLSMKYLDAVVRGYYHVVREMVGLMDVKSPAELLQDAKDSFRESALSSVFTASRVWPVLMGPQDWADSLDTSFTPRDLSESPEILQGRLHSKTQQLETLQNQLALLDGAQEGDVATLKDKLAKAEKDKLDAISALHAEYGAATVGAVQLAFKLYLAAQTGGVSLVAEEGLKKAAGEFATAAKARQVRDVSEQTQGVLGVLNEKQLQDIAASSQRVDNKQTAVIEAIRSQVAIGAELASAKASDTVTQQEVLRNRATALVKEIEDLQSRFDIAIHAARARTAAKDTPLANDPTLTPPLPAGRWQAVSIYTSVKQSASHLSKKADSSSSSWKLSLWIASAQSESSSASASQAASSDESEVNVAIDFQATLVTVDRSGWFDPGFLANSSSFMKNDSSFSWTRPRQKVAEQPPNANAPPAKTLSSDEMTEAIRTDLGSVFPSQPRFGAFPAGYIVVKDVIVKVESGTSAAASSSSNFQEKKASSGGFLCFSHSSGEEHSGSQQDSVSEARSDGYVVRIPGPQILGYIQQLTPEDNSVLWDAEQSILSNLNIPDKLPHLVFDDGTKASSPARGVVAPRDTPSHAPEQPAIASASADDTSSKSRSAEPQAAPLGPAAEVVRPAYGVWREE</sequence>
<gene>
    <name evidence="7" type="ORF">BDZ90DRAFT_174113</name>
</gene>
<keyword evidence="2" id="KW-0479">Metal-binding</keyword>
<dbReference type="Pfam" id="PF01400">
    <property type="entry name" value="Astacin"/>
    <property type="match status" value="1"/>
</dbReference>
<feature type="compositionally biased region" description="Polar residues" evidence="5">
    <location>
        <begin position="1"/>
        <end position="13"/>
    </location>
</feature>
<name>A0A316USG3_9BASI</name>
<keyword evidence="1" id="KW-0645">Protease</keyword>
<dbReference type="EMBL" id="KZ819668">
    <property type="protein sequence ID" value="PWN27271.1"/>
    <property type="molecule type" value="Genomic_DNA"/>
</dbReference>
<feature type="region of interest" description="Disordered" evidence="5">
    <location>
        <begin position="1607"/>
        <end position="1655"/>
    </location>
</feature>
<accession>A0A316USG3</accession>
<evidence type="ECO:0000313" key="7">
    <source>
        <dbReference type="EMBL" id="PWN27271.1"/>
    </source>
</evidence>
<dbReference type="GO" id="GO:0008270">
    <property type="term" value="F:zinc ion binding"/>
    <property type="evidence" value="ECO:0007669"/>
    <property type="project" value="InterPro"/>
</dbReference>
<evidence type="ECO:0000256" key="1">
    <source>
        <dbReference type="ARBA" id="ARBA00022670"/>
    </source>
</evidence>
<dbReference type="RefSeq" id="XP_025361883.1">
    <property type="nucleotide sequence ID" value="XM_025503715.1"/>
</dbReference>
<feature type="region of interest" description="Disordered" evidence="5">
    <location>
        <begin position="1"/>
        <end position="34"/>
    </location>
</feature>
<organism evidence="7 8">
    <name type="scientific">Jaminaea rosea</name>
    <dbReference type="NCBI Taxonomy" id="1569628"/>
    <lineage>
        <taxon>Eukaryota</taxon>
        <taxon>Fungi</taxon>
        <taxon>Dikarya</taxon>
        <taxon>Basidiomycota</taxon>
        <taxon>Ustilaginomycotina</taxon>
        <taxon>Exobasidiomycetes</taxon>
        <taxon>Microstromatales</taxon>
        <taxon>Microstromatales incertae sedis</taxon>
        <taxon>Jaminaea</taxon>
    </lineage>
</organism>
<dbReference type="Gene3D" id="3.40.390.10">
    <property type="entry name" value="Collagenase (Catalytic Domain)"/>
    <property type="match status" value="2"/>
</dbReference>
<dbReference type="InterPro" id="IPR006026">
    <property type="entry name" value="Peptidase_Metallo"/>
</dbReference>
<dbReference type="SMART" id="SM00235">
    <property type="entry name" value="ZnMc"/>
    <property type="match status" value="1"/>
</dbReference>
<dbReference type="PANTHER" id="PTHR10127">
    <property type="entry name" value="DISCOIDIN, CUB, EGF, LAMININ , AND ZINC METALLOPROTEASE DOMAIN CONTAINING"/>
    <property type="match status" value="1"/>
</dbReference>
<dbReference type="GO" id="GO:0031012">
    <property type="term" value="C:extracellular matrix"/>
    <property type="evidence" value="ECO:0007669"/>
    <property type="project" value="InterPro"/>
</dbReference>
<evidence type="ECO:0000256" key="3">
    <source>
        <dbReference type="ARBA" id="ARBA00022801"/>
    </source>
</evidence>
<dbReference type="GO" id="GO:0006508">
    <property type="term" value="P:proteolysis"/>
    <property type="evidence" value="ECO:0007669"/>
    <property type="project" value="UniProtKB-KW"/>
</dbReference>
<feature type="region of interest" description="Disordered" evidence="5">
    <location>
        <begin position="1443"/>
        <end position="1464"/>
    </location>
</feature>
<dbReference type="STRING" id="1569628.A0A316USG3"/>
<dbReference type="GeneID" id="37025538"/>
<proteinExistence type="predicted"/>
<evidence type="ECO:0000256" key="2">
    <source>
        <dbReference type="ARBA" id="ARBA00022723"/>
    </source>
</evidence>
<evidence type="ECO:0000313" key="8">
    <source>
        <dbReference type="Proteomes" id="UP000245884"/>
    </source>
</evidence>
<dbReference type="InterPro" id="IPR001818">
    <property type="entry name" value="Pept_M10_metallopeptidase"/>
</dbReference>
<dbReference type="SUPFAM" id="SSF55486">
    <property type="entry name" value="Metalloproteases ('zincins'), catalytic domain"/>
    <property type="match status" value="2"/>
</dbReference>
<dbReference type="InterPro" id="IPR001506">
    <property type="entry name" value="Peptidase_M12A"/>
</dbReference>
<dbReference type="InterPro" id="IPR024079">
    <property type="entry name" value="MetalloPept_cat_dom_sf"/>
</dbReference>